<organism evidence="3 4">
    <name type="scientific">Salix suchowensis</name>
    <dbReference type="NCBI Taxonomy" id="1278906"/>
    <lineage>
        <taxon>Eukaryota</taxon>
        <taxon>Viridiplantae</taxon>
        <taxon>Streptophyta</taxon>
        <taxon>Embryophyta</taxon>
        <taxon>Tracheophyta</taxon>
        <taxon>Spermatophyta</taxon>
        <taxon>Magnoliopsida</taxon>
        <taxon>eudicotyledons</taxon>
        <taxon>Gunneridae</taxon>
        <taxon>Pentapetalae</taxon>
        <taxon>rosids</taxon>
        <taxon>fabids</taxon>
        <taxon>Malpighiales</taxon>
        <taxon>Salicaceae</taxon>
        <taxon>Saliceae</taxon>
        <taxon>Salix</taxon>
    </lineage>
</organism>
<proteinExistence type="predicted"/>
<comment type="caution">
    <text evidence="3">The sequence shown here is derived from an EMBL/GenBank/DDBJ whole genome shotgun (WGS) entry which is preliminary data.</text>
</comment>
<dbReference type="EMBL" id="JAPFFI010000020">
    <property type="protein sequence ID" value="KAJ6340504.1"/>
    <property type="molecule type" value="Genomic_DNA"/>
</dbReference>
<keyword evidence="4" id="KW-1185">Reference proteome</keyword>
<reference evidence="3" key="1">
    <citation type="submission" date="2022-10" db="EMBL/GenBank/DDBJ databases">
        <authorList>
            <person name="Hyden B.L."/>
            <person name="Feng K."/>
            <person name="Yates T."/>
            <person name="Jawdy S."/>
            <person name="Smart L.B."/>
            <person name="Muchero W."/>
        </authorList>
    </citation>
    <scope>NUCLEOTIDE SEQUENCE</scope>
    <source>
        <tissue evidence="3">Shoot tip</tissue>
    </source>
</reference>
<evidence type="ECO:0000313" key="4">
    <source>
        <dbReference type="Proteomes" id="UP001141253"/>
    </source>
</evidence>
<evidence type="ECO:0000313" key="3">
    <source>
        <dbReference type="EMBL" id="KAJ6340504.1"/>
    </source>
</evidence>
<sequence>MPVAWLFIHIAMLSQLKGLDSSTEAPFMSEDYLKMMWRRIEFLNTVLQMGYSFVFTDADIMWLRNPFPRFYPQGRFSDSLFWFMSRKTYPARILTKSAPCMQIAAMVWGLKFMILKLCLKIGKTTRRCLQMKELQHRPSWRAPQNCRT</sequence>
<reference evidence="3" key="2">
    <citation type="journal article" date="2023" name="Int. J. Mol. Sci.">
        <title>De Novo Assembly and Annotation of 11 Diverse Shrub Willow (Salix) Genomes Reveals Novel Gene Organization in Sex-Linked Regions.</title>
        <authorList>
            <person name="Hyden B."/>
            <person name="Feng K."/>
            <person name="Yates T.B."/>
            <person name="Jawdy S."/>
            <person name="Cereghino C."/>
            <person name="Smart L.B."/>
            <person name="Muchero W."/>
        </authorList>
    </citation>
    <scope>NUCLEOTIDE SEQUENCE</scope>
    <source>
        <tissue evidence="3">Shoot tip</tissue>
    </source>
</reference>
<evidence type="ECO:0000256" key="1">
    <source>
        <dbReference type="SAM" id="SignalP"/>
    </source>
</evidence>
<gene>
    <name evidence="3" type="ORF">OIU77_008296</name>
</gene>
<feature type="signal peptide" evidence="1">
    <location>
        <begin position="1"/>
        <end position="18"/>
    </location>
</feature>
<dbReference type="InterPro" id="IPR044821">
    <property type="entry name" value="At1g28695/At4g15970-like"/>
</dbReference>
<feature type="chain" id="PRO_5045356814" description="Nucleotide-diphospho-sugar transferase domain-containing protein" evidence="1">
    <location>
        <begin position="19"/>
        <end position="148"/>
    </location>
</feature>
<accession>A0ABQ9AKA9</accession>
<dbReference type="Pfam" id="PF03407">
    <property type="entry name" value="Nucleotid_trans"/>
    <property type="match status" value="1"/>
</dbReference>
<feature type="domain" description="Nucleotide-diphospho-sugar transferase" evidence="2">
    <location>
        <begin position="15"/>
        <end position="73"/>
    </location>
</feature>
<dbReference type="InterPro" id="IPR005069">
    <property type="entry name" value="Nucl-diP-sugar_transferase"/>
</dbReference>
<name>A0ABQ9AKA9_9ROSI</name>
<protein>
    <recommendedName>
        <fullName evidence="2">Nucleotide-diphospho-sugar transferase domain-containing protein</fullName>
    </recommendedName>
</protein>
<evidence type="ECO:0000259" key="2">
    <source>
        <dbReference type="Pfam" id="PF03407"/>
    </source>
</evidence>
<dbReference type="PANTHER" id="PTHR46038:SF13">
    <property type="entry name" value="GLYCOSYLTRANSFERASE"/>
    <property type="match status" value="1"/>
</dbReference>
<dbReference type="Proteomes" id="UP001141253">
    <property type="component" value="Chromosome 15W"/>
</dbReference>
<keyword evidence="1" id="KW-0732">Signal</keyword>
<dbReference type="PANTHER" id="PTHR46038">
    <property type="entry name" value="EXPRESSED PROTEIN-RELATED"/>
    <property type="match status" value="1"/>
</dbReference>